<proteinExistence type="predicted"/>
<accession>A0A815EIL5</accession>
<feature type="compositionally biased region" description="Acidic residues" evidence="1">
    <location>
        <begin position="10"/>
        <end position="27"/>
    </location>
</feature>
<dbReference type="Proteomes" id="UP000663828">
    <property type="component" value="Unassembled WGS sequence"/>
</dbReference>
<gene>
    <name evidence="2" type="ORF">XAT740_LOCUS29432</name>
</gene>
<feature type="non-terminal residue" evidence="2">
    <location>
        <position position="1"/>
    </location>
</feature>
<dbReference type="AlphaFoldDB" id="A0A815EIL5"/>
<reference evidence="2" key="1">
    <citation type="submission" date="2021-02" db="EMBL/GenBank/DDBJ databases">
        <authorList>
            <person name="Nowell W R."/>
        </authorList>
    </citation>
    <scope>NUCLEOTIDE SEQUENCE</scope>
</reference>
<name>A0A815EIL5_ADIRI</name>
<comment type="caution">
    <text evidence="2">The sequence shown here is derived from an EMBL/GenBank/DDBJ whole genome shotgun (WGS) entry which is preliminary data.</text>
</comment>
<dbReference type="EMBL" id="CAJNOR010002564">
    <property type="protein sequence ID" value="CAF1311937.1"/>
    <property type="molecule type" value="Genomic_DNA"/>
</dbReference>
<feature type="region of interest" description="Disordered" evidence="1">
    <location>
        <begin position="1"/>
        <end position="27"/>
    </location>
</feature>
<keyword evidence="3" id="KW-1185">Reference proteome</keyword>
<protein>
    <submittedName>
        <fullName evidence="2">Uncharacterized protein</fullName>
    </submittedName>
</protein>
<evidence type="ECO:0000313" key="2">
    <source>
        <dbReference type="EMBL" id="CAF1311937.1"/>
    </source>
</evidence>
<evidence type="ECO:0000313" key="3">
    <source>
        <dbReference type="Proteomes" id="UP000663828"/>
    </source>
</evidence>
<sequence>MSLFDTHQEDTDDEETNGNEQESDENDDIAFIAKLKSSRTLASILKTIDFADDAIFCALPTGIKI</sequence>
<organism evidence="2 3">
    <name type="scientific">Adineta ricciae</name>
    <name type="common">Rotifer</name>
    <dbReference type="NCBI Taxonomy" id="249248"/>
    <lineage>
        <taxon>Eukaryota</taxon>
        <taxon>Metazoa</taxon>
        <taxon>Spiralia</taxon>
        <taxon>Gnathifera</taxon>
        <taxon>Rotifera</taxon>
        <taxon>Eurotatoria</taxon>
        <taxon>Bdelloidea</taxon>
        <taxon>Adinetida</taxon>
        <taxon>Adinetidae</taxon>
        <taxon>Adineta</taxon>
    </lineage>
</organism>
<evidence type="ECO:0000256" key="1">
    <source>
        <dbReference type="SAM" id="MobiDB-lite"/>
    </source>
</evidence>